<gene>
    <name evidence="1" type="ORF">EBO15_28265</name>
</gene>
<dbReference type="RefSeq" id="WP_122197496.1">
    <property type="nucleotide sequence ID" value="NZ_JBHSKC010000034.1"/>
</dbReference>
<proteinExistence type="predicted"/>
<name>A0A3M2LV28_9ACTN</name>
<protein>
    <submittedName>
        <fullName evidence="1">Uncharacterized protein</fullName>
    </submittedName>
</protein>
<dbReference type="Proteomes" id="UP000282674">
    <property type="component" value="Unassembled WGS sequence"/>
</dbReference>
<dbReference type="AlphaFoldDB" id="A0A3M2LV28"/>
<keyword evidence="2" id="KW-1185">Reference proteome</keyword>
<dbReference type="EMBL" id="RFFG01000061">
    <property type="protein sequence ID" value="RMI39865.1"/>
    <property type="molecule type" value="Genomic_DNA"/>
</dbReference>
<evidence type="ECO:0000313" key="2">
    <source>
        <dbReference type="Proteomes" id="UP000282674"/>
    </source>
</evidence>
<reference evidence="1 2" key="1">
    <citation type="submission" date="2018-10" db="EMBL/GenBank/DDBJ databases">
        <title>Isolation from soil.</title>
        <authorList>
            <person name="Hu J."/>
        </authorList>
    </citation>
    <scope>NUCLEOTIDE SEQUENCE [LARGE SCALE GENOMIC DNA]</scope>
    <source>
        <strain evidence="1 2">NEAU-Ht49</strain>
    </source>
</reference>
<dbReference type="OrthoDB" id="3483128at2"/>
<accession>A0A3M2LV28</accession>
<sequence length="132" mass="14772">MRDARSWPIRSILSVTHGYPIERRPYNEIISWLTGQESVSIFTIVRAKEPLTKLLLEQHPQLTVIACSPPDDDCAAADRWADLVEQMVGATLPISPLPPGEWQVFDEVNEALEVVPPEKVFVAPSADPDTRQ</sequence>
<evidence type="ECO:0000313" key="1">
    <source>
        <dbReference type="EMBL" id="RMI39865.1"/>
    </source>
</evidence>
<organism evidence="1 2">
    <name type="scientific">Actinomadura harenae</name>
    <dbReference type="NCBI Taxonomy" id="2483351"/>
    <lineage>
        <taxon>Bacteria</taxon>
        <taxon>Bacillati</taxon>
        <taxon>Actinomycetota</taxon>
        <taxon>Actinomycetes</taxon>
        <taxon>Streptosporangiales</taxon>
        <taxon>Thermomonosporaceae</taxon>
        <taxon>Actinomadura</taxon>
    </lineage>
</organism>
<comment type="caution">
    <text evidence="1">The sequence shown here is derived from an EMBL/GenBank/DDBJ whole genome shotgun (WGS) entry which is preliminary data.</text>
</comment>